<sequence>MIHSGIYECIVSNFAAKTSSRVVIDSKQVSYRSGLSQPNSSARCSLLFRSGVLWFLVGCLVTSCSVLIYLLCALVLMRPSPRTTMVPSMWARSNPLLGPGFRKVIVPIPDFITGSTTDTRAGSARHFENV</sequence>
<keyword evidence="1" id="KW-1133">Transmembrane helix</keyword>
<dbReference type="OrthoDB" id="10010359at2759"/>
<reference evidence="2 3" key="1">
    <citation type="submission" date="2014-03" db="EMBL/GenBank/DDBJ databases">
        <title>Draft genome of the hookworm Oesophagostomum dentatum.</title>
        <authorList>
            <person name="Mitreva M."/>
        </authorList>
    </citation>
    <scope>NUCLEOTIDE SEQUENCE [LARGE SCALE GENOMIC DNA]</scope>
    <source>
        <strain evidence="2 3">OD-Hann</strain>
    </source>
</reference>
<accession>A0A0B1SIE0</accession>
<name>A0A0B1SIE0_OESDE</name>
<keyword evidence="3" id="KW-1185">Reference proteome</keyword>
<organism evidence="2 3">
    <name type="scientific">Oesophagostomum dentatum</name>
    <name type="common">Nodular worm</name>
    <dbReference type="NCBI Taxonomy" id="61180"/>
    <lineage>
        <taxon>Eukaryota</taxon>
        <taxon>Metazoa</taxon>
        <taxon>Ecdysozoa</taxon>
        <taxon>Nematoda</taxon>
        <taxon>Chromadorea</taxon>
        <taxon>Rhabditida</taxon>
        <taxon>Rhabditina</taxon>
        <taxon>Rhabditomorpha</taxon>
        <taxon>Strongyloidea</taxon>
        <taxon>Strongylidae</taxon>
        <taxon>Oesophagostomum</taxon>
    </lineage>
</organism>
<keyword evidence="1" id="KW-0472">Membrane</keyword>
<keyword evidence="1" id="KW-0812">Transmembrane</keyword>
<evidence type="ECO:0000313" key="2">
    <source>
        <dbReference type="EMBL" id="KHJ83307.1"/>
    </source>
</evidence>
<dbReference type="Proteomes" id="UP000053660">
    <property type="component" value="Unassembled WGS sequence"/>
</dbReference>
<dbReference type="AlphaFoldDB" id="A0A0B1SIE0"/>
<dbReference type="EMBL" id="KN574104">
    <property type="protein sequence ID" value="KHJ83307.1"/>
    <property type="molecule type" value="Genomic_DNA"/>
</dbReference>
<gene>
    <name evidence="2" type="ORF">OESDEN_16996</name>
</gene>
<protein>
    <submittedName>
        <fullName evidence="2">Uncharacterized protein</fullName>
    </submittedName>
</protein>
<proteinExistence type="predicted"/>
<evidence type="ECO:0000256" key="1">
    <source>
        <dbReference type="SAM" id="Phobius"/>
    </source>
</evidence>
<evidence type="ECO:0000313" key="3">
    <source>
        <dbReference type="Proteomes" id="UP000053660"/>
    </source>
</evidence>
<feature type="transmembrane region" description="Helical" evidence="1">
    <location>
        <begin position="52"/>
        <end position="76"/>
    </location>
</feature>